<dbReference type="VEuPathDB" id="FungiDB:Malapachy_0835"/>
<gene>
    <name evidence="2" type="ORF">Malapachy_0835</name>
</gene>
<organism evidence="2 3">
    <name type="scientific">Malassezia pachydermatis</name>
    <dbReference type="NCBI Taxonomy" id="77020"/>
    <lineage>
        <taxon>Eukaryota</taxon>
        <taxon>Fungi</taxon>
        <taxon>Dikarya</taxon>
        <taxon>Basidiomycota</taxon>
        <taxon>Ustilaginomycotina</taxon>
        <taxon>Malasseziomycetes</taxon>
        <taxon>Malasseziales</taxon>
        <taxon>Malasseziaceae</taxon>
        <taxon>Malassezia</taxon>
    </lineage>
</organism>
<name>A0A0M9VPX7_9BASI</name>
<dbReference type="GeneID" id="28727223"/>
<dbReference type="Proteomes" id="UP000037751">
    <property type="component" value="Unassembled WGS sequence"/>
</dbReference>
<feature type="region of interest" description="Disordered" evidence="1">
    <location>
        <begin position="1"/>
        <end position="71"/>
    </location>
</feature>
<accession>A0A0M9VPX7</accession>
<feature type="region of interest" description="Disordered" evidence="1">
    <location>
        <begin position="191"/>
        <end position="210"/>
    </location>
</feature>
<dbReference type="Gene3D" id="6.20.20.10">
    <property type="match status" value="1"/>
</dbReference>
<dbReference type="STRING" id="77020.A0A0M9VPX7"/>
<sequence length="301" mass="32688">MHEPPPADDVPPSYESVLADTFGDDSVHHAAPMPSTSAPLHTPPLPPRVSSHREPLGPLPTHEPRPGHPLLHHNKMLVYPRYWTRCERCLNTGYKHQHPSSPCSRCWRKYGREYAGVLRQAYEQTGSYSLLQGVTLQAPLPSATSAVPYTVATSASAPYQQPHVPNRLTDEAVCDEDRYSAAPPRYDWASHAESDQALPQQDYPTYTPPAPHPMYPPMPMPMPAPMPAPMPMPMPPRMGPTIDWTGYGAPPGAVIVQPGDPRIGGVLCPTCGGSGEHVDLFSLFDGNDECDTCGGAGRVPG</sequence>
<reference evidence="2 3" key="1">
    <citation type="submission" date="2015-07" db="EMBL/GenBank/DDBJ databases">
        <title>Draft Genome Sequence of Malassezia furfur CBS1878 and Malassezia pachydermatis CBS1879.</title>
        <authorList>
            <person name="Triana S."/>
            <person name="Ohm R."/>
            <person name="Gonzalez A."/>
            <person name="DeCock H."/>
            <person name="Restrepo S."/>
            <person name="Celis A."/>
        </authorList>
    </citation>
    <scope>NUCLEOTIDE SEQUENCE [LARGE SCALE GENOMIC DNA]</scope>
    <source>
        <strain evidence="2 3">CBS 1879</strain>
    </source>
</reference>
<dbReference type="PANTHER" id="PTHR28031">
    <property type="entry name" value="PROLINE-RICH PROTEIN HUA1"/>
    <property type="match status" value="1"/>
</dbReference>
<protein>
    <submittedName>
        <fullName evidence="2">Uncharacterized protein</fullName>
    </submittedName>
</protein>
<keyword evidence="3" id="KW-1185">Reference proteome</keyword>
<dbReference type="EMBL" id="LGAV01000003">
    <property type="protein sequence ID" value="KOS14913.1"/>
    <property type="molecule type" value="Genomic_DNA"/>
</dbReference>
<evidence type="ECO:0000313" key="2">
    <source>
        <dbReference type="EMBL" id="KOS14913.1"/>
    </source>
</evidence>
<evidence type="ECO:0000313" key="3">
    <source>
        <dbReference type="Proteomes" id="UP000037751"/>
    </source>
</evidence>
<comment type="caution">
    <text evidence="2">The sequence shown here is derived from an EMBL/GenBank/DDBJ whole genome shotgun (WGS) entry which is preliminary data.</text>
</comment>
<dbReference type="RefSeq" id="XP_017992545.1">
    <property type="nucleotide sequence ID" value="XM_018135348.1"/>
</dbReference>
<dbReference type="InterPro" id="IPR036410">
    <property type="entry name" value="HSP_DnaJ_Cys-rich_dom_sf"/>
</dbReference>
<dbReference type="GO" id="GO:0005737">
    <property type="term" value="C:cytoplasm"/>
    <property type="evidence" value="ECO:0007669"/>
    <property type="project" value="TreeGrafter"/>
</dbReference>
<dbReference type="SUPFAM" id="SSF57938">
    <property type="entry name" value="DnaJ/Hsp40 cysteine-rich domain"/>
    <property type="match status" value="1"/>
</dbReference>
<dbReference type="AlphaFoldDB" id="A0A0M9VPX7"/>
<proteinExistence type="predicted"/>
<dbReference type="InterPro" id="IPR038910">
    <property type="entry name" value="Hua1-like"/>
</dbReference>
<dbReference type="PANTHER" id="PTHR28031:SF1">
    <property type="entry name" value="PROLINE-RICH PROTEIN HUA1"/>
    <property type="match status" value="1"/>
</dbReference>
<evidence type="ECO:0000256" key="1">
    <source>
        <dbReference type="SAM" id="MobiDB-lite"/>
    </source>
</evidence>
<dbReference type="OrthoDB" id="2405700at2759"/>